<dbReference type="InterPro" id="IPR050522">
    <property type="entry name" value="Ribosomal_protein_eL43"/>
</dbReference>
<dbReference type="EMBL" id="JAPWDV010000001">
    <property type="protein sequence ID" value="KAJ6224048.1"/>
    <property type="molecule type" value="Genomic_DNA"/>
</dbReference>
<dbReference type="Gene3D" id="2.20.25.30">
    <property type="match status" value="1"/>
</dbReference>
<keyword evidence="3" id="KW-0689">Ribosomal protein</keyword>
<sequence length="92" mass="10245">MAKRTQKVGVTGKYGTRYGASLRKMVKKMEITQHQKYTCTFCGKESMKRSCVGIWSCKACKKTVAGGAYVFATNSAAVLRSAIRRLREAKEN</sequence>
<dbReference type="InterPro" id="IPR002674">
    <property type="entry name" value="Ribosomal_eL43"/>
</dbReference>
<dbReference type="Pfam" id="PF01780">
    <property type="entry name" value="Ribosomal_L37ae"/>
    <property type="match status" value="1"/>
</dbReference>
<organism evidence="5 6">
    <name type="scientific">Blomia tropicalis</name>
    <name type="common">Mite</name>
    <dbReference type="NCBI Taxonomy" id="40697"/>
    <lineage>
        <taxon>Eukaryota</taxon>
        <taxon>Metazoa</taxon>
        <taxon>Ecdysozoa</taxon>
        <taxon>Arthropoda</taxon>
        <taxon>Chelicerata</taxon>
        <taxon>Arachnida</taxon>
        <taxon>Acari</taxon>
        <taxon>Acariformes</taxon>
        <taxon>Sarcoptiformes</taxon>
        <taxon>Astigmata</taxon>
        <taxon>Glycyphagoidea</taxon>
        <taxon>Echimyopodidae</taxon>
        <taxon>Blomia</taxon>
    </lineage>
</organism>
<dbReference type="OrthoDB" id="10258345at2759"/>
<dbReference type="GO" id="GO:0003735">
    <property type="term" value="F:structural constituent of ribosome"/>
    <property type="evidence" value="ECO:0007669"/>
    <property type="project" value="InterPro"/>
</dbReference>
<evidence type="ECO:0000256" key="4">
    <source>
        <dbReference type="ARBA" id="ARBA00023274"/>
    </source>
</evidence>
<evidence type="ECO:0000256" key="1">
    <source>
        <dbReference type="ARBA" id="ARBA00008672"/>
    </source>
</evidence>
<dbReference type="SUPFAM" id="SSF57829">
    <property type="entry name" value="Zn-binding ribosomal proteins"/>
    <property type="match status" value="1"/>
</dbReference>
<gene>
    <name evidence="5" type="ORF">RDWZM_002593</name>
</gene>
<comment type="similarity">
    <text evidence="1">Belongs to the eukaryotic ribosomal protein eL43 family.</text>
</comment>
<name>A0A9Q0RQ21_BLOTA</name>
<dbReference type="NCBIfam" id="NF003058">
    <property type="entry name" value="PRK03976.1"/>
    <property type="match status" value="1"/>
</dbReference>
<proteinExistence type="inferred from homology"/>
<dbReference type="GO" id="GO:0022625">
    <property type="term" value="C:cytosolic large ribosomal subunit"/>
    <property type="evidence" value="ECO:0007669"/>
    <property type="project" value="UniProtKB-ARBA"/>
</dbReference>
<reference evidence="5" key="1">
    <citation type="submission" date="2022-12" db="EMBL/GenBank/DDBJ databases">
        <title>Genome assemblies of Blomia tropicalis.</title>
        <authorList>
            <person name="Cui Y."/>
        </authorList>
    </citation>
    <scope>NUCLEOTIDE SEQUENCE</scope>
    <source>
        <tissue evidence="5">Adult mites</tissue>
    </source>
</reference>
<dbReference type="InterPro" id="IPR011331">
    <property type="entry name" value="Ribosomal_eL37/eL43"/>
</dbReference>
<protein>
    <recommendedName>
        <fullName evidence="7">60S ribosomal protein L37a</fullName>
    </recommendedName>
</protein>
<dbReference type="PANTHER" id="PTHR48129">
    <property type="entry name" value="60S RIBOSOMAL PROTEIN L37A"/>
    <property type="match status" value="1"/>
</dbReference>
<dbReference type="InterPro" id="IPR011332">
    <property type="entry name" value="Ribosomal_zn-bd"/>
</dbReference>
<keyword evidence="6" id="KW-1185">Reference proteome</keyword>
<accession>A0A9Q0RQ21</accession>
<dbReference type="AlphaFoldDB" id="A0A9Q0RQ21"/>
<dbReference type="PANTHER" id="PTHR48129:SF1">
    <property type="entry name" value="LARGE RIBOSOMAL SUBUNIT PROTEIN EL43"/>
    <property type="match status" value="1"/>
</dbReference>
<dbReference type="OMA" id="EAMKRTC"/>
<evidence type="ECO:0008006" key="7">
    <source>
        <dbReference type="Google" id="ProtNLM"/>
    </source>
</evidence>
<evidence type="ECO:0000256" key="3">
    <source>
        <dbReference type="ARBA" id="ARBA00022980"/>
    </source>
</evidence>
<keyword evidence="4" id="KW-0687">Ribonucleoprotein</keyword>
<evidence type="ECO:0000313" key="5">
    <source>
        <dbReference type="EMBL" id="KAJ6224048.1"/>
    </source>
</evidence>
<keyword evidence="2" id="KW-0862">Zinc</keyword>
<evidence type="ECO:0000313" key="6">
    <source>
        <dbReference type="Proteomes" id="UP001142055"/>
    </source>
</evidence>
<dbReference type="FunFam" id="2.20.25.30:FF:000002">
    <property type="entry name" value="60S ribosomal protein L37a"/>
    <property type="match status" value="1"/>
</dbReference>
<evidence type="ECO:0000256" key="2">
    <source>
        <dbReference type="ARBA" id="ARBA00022833"/>
    </source>
</evidence>
<dbReference type="NCBIfam" id="TIGR00280">
    <property type="entry name" value="eL43_euk_arch"/>
    <property type="match status" value="1"/>
</dbReference>
<dbReference type="GO" id="GO:0006412">
    <property type="term" value="P:translation"/>
    <property type="evidence" value="ECO:0007669"/>
    <property type="project" value="InterPro"/>
</dbReference>
<comment type="caution">
    <text evidence="5">The sequence shown here is derived from an EMBL/GenBank/DDBJ whole genome shotgun (WGS) entry which is preliminary data.</text>
</comment>
<dbReference type="Proteomes" id="UP001142055">
    <property type="component" value="Chromosome 1"/>
</dbReference>
<dbReference type="HAMAP" id="MF_00327">
    <property type="entry name" value="Ribosomal_eL43"/>
    <property type="match status" value="1"/>
</dbReference>